<evidence type="ECO:0000313" key="1">
    <source>
        <dbReference type="EMBL" id="SNY19202.1"/>
    </source>
</evidence>
<accession>A0A285G6J7</accession>
<dbReference type="AlphaFoldDB" id="A0A285G6J7"/>
<name>A0A285G6J7_9FIRM</name>
<reference evidence="2" key="1">
    <citation type="submission" date="2017-09" db="EMBL/GenBank/DDBJ databases">
        <authorList>
            <person name="Varghese N."/>
            <person name="Submissions S."/>
        </authorList>
    </citation>
    <scope>NUCLEOTIDE SEQUENCE [LARGE SCALE GENOMIC DNA]</scope>
    <source>
        <strain evidence="2">MSL47</strain>
    </source>
</reference>
<organism evidence="1 2">
    <name type="scientific">Orenia metallireducens</name>
    <dbReference type="NCBI Taxonomy" id="1413210"/>
    <lineage>
        <taxon>Bacteria</taxon>
        <taxon>Bacillati</taxon>
        <taxon>Bacillota</taxon>
        <taxon>Clostridia</taxon>
        <taxon>Halanaerobiales</taxon>
        <taxon>Halobacteroidaceae</taxon>
        <taxon>Orenia</taxon>
    </lineage>
</organism>
<gene>
    <name evidence="1" type="ORF">SAMN06265827_10580</name>
</gene>
<proteinExistence type="predicted"/>
<dbReference type="RefSeq" id="WP_172431832.1">
    <property type="nucleotide sequence ID" value="NZ_OBDZ01000005.1"/>
</dbReference>
<dbReference type="Proteomes" id="UP000219573">
    <property type="component" value="Unassembled WGS sequence"/>
</dbReference>
<keyword evidence="2" id="KW-1185">Reference proteome</keyword>
<dbReference type="EMBL" id="OBDZ01000005">
    <property type="protein sequence ID" value="SNY19202.1"/>
    <property type="molecule type" value="Genomic_DNA"/>
</dbReference>
<sequence>MIYKVLHCFEMPDGSETEELEIDDFIDKNKDKLANWDRFELFFEHLNETVASISS</sequence>
<evidence type="ECO:0000313" key="2">
    <source>
        <dbReference type="Proteomes" id="UP000219573"/>
    </source>
</evidence>
<protein>
    <submittedName>
        <fullName evidence="1">Uncharacterized protein</fullName>
    </submittedName>
</protein>